<evidence type="ECO:0000313" key="10">
    <source>
        <dbReference type="Proteomes" id="UP000262825"/>
    </source>
</evidence>
<comment type="similarity">
    <text evidence="2">Belongs to the amino acid/polyamine transporter 2 family.</text>
</comment>
<evidence type="ECO:0000256" key="7">
    <source>
        <dbReference type="SAM" id="Phobius"/>
    </source>
</evidence>
<feature type="transmembrane region" description="Helical" evidence="7">
    <location>
        <begin position="537"/>
        <end position="558"/>
    </location>
</feature>
<keyword evidence="5 7" id="KW-0472">Membrane</keyword>
<dbReference type="Proteomes" id="UP000262825">
    <property type="component" value="Unassembled WGS sequence"/>
</dbReference>
<evidence type="ECO:0000256" key="6">
    <source>
        <dbReference type="SAM" id="MobiDB-lite"/>
    </source>
</evidence>
<feature type="transmembrane region" description="Helical" evidence="7">
    <location>
        <begin position="374"/>
        <end position="394"/>
    </location>
</feature>
<feature type="transmembrane region" description="Helical" evidence="7">
    <location>
        <begin position="496"/>
        <end position="517"/>
    </location>
</feature>
<comment type="subcellular location">
    <subcellularLocation>
        <location evidence="1">Vacuole membrane</location>
        <topology evidence="1">Multi-pass membrane protein</topology>
    </subcellularLocation>
</comment>
<dbReference type="InterPro" id="IPR013057">
    <property type="entry name" value="AA_transpt_TM"/>
</dbReference>
<keyword evidence="4 7" id="KW-1133">Transmembrane helix</keyword>
<feature type="compositionally biased region" description="Polar residues" evidence="6">
    <location>
        <begin position="1"/>
        <end position="11"/>
    </location>
</feature>
<feature type="region of interest" description="Disordered" evidence="6">
    <location>
        <begin position="300"/>
        <end position="335"/>
    </location>
</feature>
<dbReference type="PANTHER" id="PTHR22950">
    <property type="entry name" value="AMINO ACID TRANSPORTER"/>
    <property type="match status" value="1"/>
</dbReference>
<dbReference type="Pfam" id="PF01490">
    <property type="entry name" value="Aa_trans"/>
    <property type="match status" value="1"/>
</dbReference>
<feature type="compositionally biased region" description="Acidic residues" evidence="6">
    <location>
        <begin position="149"/>
        <end position="164"/>
    </location>
</feature>
<keyword evidence="3 7" id="KW-0812">Transmembrane</keyword>
<sequence length="767" mass="86621">MDIHNTSNRNSKCIPISKTPSASSSYQQKQRRQSIMLLSESVQSRRSSVFLGAKKSKRSQLSNNSVDSKIFVNINSPNFKTNHLRNDEIVNSLKNNYLNHNFSHSSGKNSINSSLASISAHSSVIDNDDYGYDSDVHNHGNTKENHDNDGEEEREGEGEGEGEDLNLKSPAGDITRDIYMYSKRNDRSKKNWRKNKISKKHASVDDLSIIEEDRRRRSTASAINVPGGFRREFIVQKVKNNMKNKNTNGHYSSLDNKDLEYDSDENDIGKIPFLTRNFLEFLYVYGHFAGESLEDEIYPPELLPDTQEPDDDDDDDATPLLSGQKTSKRKHKKKKLSAKGTTSTFKAFLLMIKSFIGTGVLFLPRGFSNGGLTFSIIMLVFFGIYSYWCYYILIQSKVATKVSSFGDIGAKLYGPWMKFIILSSLVLTQLGFSAAYVVFTAQNLMAFLTNIFHFSLNQDANGDGIKLGYLLAFQFIVFIPLSFIRNVSKLSLPSLFANFFIMGGLLIVIFFSAKHLIFDLHCQPANGIIYGFNPSDWSLFVGTAIFAFEGIGLIIPVQDSMKHPEKFPKVLLMVIITACVLFIGIATLGYISYGDQIETVILLNLPQTNIFVNLIQFFYSMAILLSTPLQLFPAIAIIESKVFPKFTKIYGVNGDITELRLNSGKNNWKIKWLKNTVRTFIVFLVVFIAYFGSNNLDKFVSIVGCFACIPLVYIYPPMLHLFSCSRPKLVEDKSFSFTKRFQVALDYILIVFGTISMLYTTYQCIYG</sequence>
<feature type="transmembrane region" description="Helical" evidence="7">
    <location>
        <begin position="743"/>
        <end position="762"/>
    </location>
</feature>
<dbReference type="GO" id="GO:0005302">
    <property type="term" value="F:L-tyrosine transmembrane transporter activity"/>
    <property type="evidence" value="ECO:0007669"/>
    <property type="project" value="TreeGrafter"/>
</dbReference>
<reference evidence="10" key="1">
    <citation type="submission" date="2018-06" db="EMBL/GenBank/DDBJ databases">
        <authorList>
            <person name="Guldener U."/>
        </authorList>
    </citation>
    <scope>NUCLEOTIDE SEQUENCE [LARGE SCALE GENOMIC DNA]</scope>
    <source>
        <strain evidence="10">UTAD17</strain>
    </source>
</reference>
<feature type="compositionally biased region" description="Basic and acidic residues" evidence="6">
    <location>
        <begin position="134"/>
        <end position="148"/>
    </location>
</feature>
<feature type="compositionally biased region" description="Basic residues" evidence="6">
    <location>
        <begin position="326"/>
        <end position="335"/>
    </location>
</feature>
<dbReference type="PANTHER" id="PTHR22950:SF666">
    <property type="entry name" value="VACUOLAR AMINO ACID TRANSPORTER 4"/>
    <property type="match status" value="1"/>
</dbReference>
<proteinExistence type="inferred from homology"/>
<gene>
    <name evidence="9" type="ORF">SCODWIG_00682</name>
</gene>
<name>A0A376B2P8_9ASCO</name>
<evidence type="ECO:0000256" key="3">
    <source>
        <dbReference type="ARBA" id="ARBA00022692"/>
    </source>
</evidence>
<dbReference type="AlphaFoldDB" id="A0A376B2P8"/>
<feature type="region of interest" description="Disordered" evidence="6">
    <location>
        <begin position="129"/>
        <end position="170"/>
    </location>
</feature>
<feature type="transmembrane region" description="Helical" evidence="7">
    <location>
        <begin position="611"/>
        <end position="638"/>
    </location>
</feature>
<feature type="transmembrane region" description="Helical" evidence="7">
    <location>
        <begin position="415"/>
        <end position="439"/>
    </location>
</feature>
<feature type="transmembrane region" description="Helical" evidence="7">
    <location>
        <begin position="570"/>
        <end position="591"/>
    </location>
</feature>
<feature type="compositionally biased region" description="Acidic residues" evidence="6">
    <location>
        <begin position="307"/>
        <end position="317"/>
    </location>
</feature>
<evidence type="ECO:0000256" key="2">
    <source>
        <dbReference type="ARBA" id="ARBA00008066"/>
    </source>
</evidence>
<evidence type="ECO:0000256" key="1">
    <source>
        <dbReference type="ARBA" id="ARBA00004128"/>
    </source>
</evidence>
<dbReference type="GO" id="GO:0005774">
    <property type="term" value="C:vacuolar membrane"/>
    <property type="evidence" value="ECO:0007669"/>
    <property type="project" value="UniProtKB-SubCell"/>
</dbReference>
<evidence type="ECO:0000313" key="9">
    <source>
        <dbReference type="EMBL" id="SSD58921.1"/>
    </source>
</evidence>
<feature type="transmembrane region" description="Helical" evidence="7">
    <location>
        <begin position="699"/>
        <end position="722"/>
    </location>
</feature>
<protein>
    <submittedName>
        <fullName evidence="9">Related to Vacuolar amino acid transporter 4</fullName>
    </submittedName>
</protein>
<keyword evidence="10" id="KW-1185">Reference proteome</keyword>
<evidence type="ECO:0000259" key="8">
    <source>
        <dbReference type="Pfam" id="PF01490"/>
    </source>
</evidence>
<dbReference type="EMBL" id="UFAJ01000065">
    <property type="protein sequence ID" value="SSD58921.1"/>
    <property type="molecule type" value="Genomic_DNA"/>
</dbReference>
<feature type="transmembrane region" description="Helical" evidence="7">
    <location>
        <begin position="467"/>
        <end position="484"/>
    </location>
</feature>
<evidence type="ECO:0000256" key="5">
    <source>
        <dbReference type="ARBA" id="ARBA00023136"/>
    </source>
</evidence>
<feature type="transmembrane region" description="Helical" evidence="7">
    <location>
        <begin position="343"/>
        <end position="362"/>
    </location>
</feature>
<feature type="transmembrane region" description="Helical" evidence="7">
    <location>
        <begin position="675"/>
        <end position="693"/>
    </location>
</feature>
<feature type="domain" description="Amino acid transporter transmembrane" evidence="8">
    <location>
        <begin position="341"/>
        <end position="765"/>
    </location>
</feature>
<evidence type="ECO:0000256" key="4">
    <source>
        <dbReference type="ARBA" id="ARBA00022989"/>
    </source>
</evidence>
<dbReference type="VEuPathDB" id="FungiDB:SCODWIG_00682"/>
<feature type="region of interest" description="Disordered" evidence="6">
    <location>
        <begin position="1"/>
        <end position="32"/>
    </location>
</feature>
<accession>A0A376B2P8</accession>
<organism evidence="9 10">
    <name type="scientific">Saccharomycodes ludwigii</name>
    <dbReference type="NCBI Taxonomy" id="36035"/>
    <lineage>
        <taxon>Eukaryota</taxon>
        <taxon>Fungi</taxon>
        <taxon>Dikarya</taxon>
        <taxon>Ascomycota</taxon>
        <taxon>Saccharomycotina</taxon>
        <taxon>Saccharomycetes</taxon>
        <taxon>Saccharomycodales</taxon>
        <taxon>Saccharomycodaceae</taxon>
        <taxon>Saccharomycodes</taxon>
    </lineage>
</organism>